<organism evidence="1 2">
    <name type="scientific">Asbolus verrucosus</name>
    <name type="common">Desert ironclad beetle</name>
    <dbReference type="NCBI Taxonomy" id="1661398"/>
    <lineage>
        <taxon>Eukaryota</taxon>
        <taxon>Metazoa</taxon>
        <taxon>Ecdysozoa</taxon>
        <taxon>Arthropoda</taxon>
        <taxon>Hexapoda</taxon>
        <taxon>Insecta</taxon>
        <taxon>Pterygota</taxon>
        <taxon>Neoptera</taxon>
        <taxon>Endopterygota</taxon>
        <taxon>Coleoptera</taxon>
        <taxon>Polyphaga</taxon>
        <taxon>Cucujiformia</taxon>
        <taxon>Tenebrionidae</taxon>
        <taxon>Pimeliinae</taxon>
        <taxon>Asbolus</taxon>
    </lineage>
</organism>
<evidence type="ECO:0000313" key="2">
    <source>
        <dbReference type="Proteomes" id="UP000292052"/>
    </source>
</evidence>
<gene>
    <name evidence="1" type="ORF">BDFB_001966</name>
</gene>
<sequence length="2717" mass="308776">MDGVGMVICFLIQVGFYVDNASLTFKVSETSHDKGYYSQKKIRYYPLLSLQLQGIYSEMISVGRKWCNLLSGVSEILLLPVGSCSCSHPESSDGSFPYLTIGSKSSNHKSNSLFDAEAVENNGQGQFRNYNTNWDFHMFTNTELVLLERSPAFACDYVYQMEIPEDAASDILSELGSNLEFSNMAEKGSMRMYVGPLKFCICSGFLHRTSTLQVAASAYDYPPYYVPKSDPPLQDLLPPSEEDFDALNEFIPSKAMKIMIFEPVIELQFMDHPLFEPVKGNLFKKAKKHSTTSVLTAVQLQKLPKITIECKLIEIIHTTCQLPEPPKKMFEACFTKQDINIVGLCSRLILKQNNSTTIVVPFNLSYESRNILSPQYWINSDVMHSEVNFQSENLTFNCTKAKLIVVSHLIDNIFKKNTEGLKNLKCTSLLYDASKDYAMPYLELYVEGVRFKKVTTNTTVSIDVALESIKAFIFESIENSNGKQINPTVDIQQVLFLSGPEPKTNRKSGGSFSFSEDLPLFMATIQFPLKPESQTHPSLIIFNLQEINVCVDPLVCKWLLYNPIEIGFSKAEERPYFKSVSFSEIYGSVSETPRRSSTQIESVHSSSDRDILYLTNQKLPKIEEEEKVDWGLKYSGVEEAVKEALNKNVVPNVMVITLPYANIHSAQKQNIVKYLKNLPVKLPEMIWSVDKSSFPWTMSISDLNCYSMEYGKEIAFLKTVGISATVGLSTKSAINDNKISSPNFDTTIENTSMGSLGIYVHIDVTPIIISVSEAQMYLLANLIYGLTEFFNSLTPKKSIEPQKQSESLPSIVTVASPSLSPTAKDNTLDNTSETIAGNDISDNAANNENIKLTAWIQWTITKFSVELLSHESSSTQLKLVIDVEDIVSSLDYQSVYLKLKSKIGSISVQHYKRHTDKNKWQRGPFAGVVMRLREDVPIEKRPEESGFIGITITRASSQHTHNLWGALQKTTKHEKRSMSQPISTLRYITEIVISVQPIDFVISIKTLMGFYSIIDPFLEGVSEIQLTDTQPKKRPWFTNQVLPLAYLECHEIRVIIPSVELAGNGSNHDVYVIQVEKISLSPSVVNPICRTPLRPDIYRQAAQARVLTIPGSELEDRQYQLDVVGLSVSTTTWKDLDQVLNMRDNLVRGINENPALEWNNLKQGKLSIIPILNLKQVVEKFDISIIAAPTMVYKNDIIICSSSFEINFVSDIAIYLSLNQLRIASTLLNELSYHPSSSLATERREITYPYTRFDLLNYDLEAEITEFYKDSGIDTSEIRSVLSSKSQAQHTKKARNVLSTPKNYHEPPLEILFTAGKISCCLYQSCITQSIQGSHRAKKFKYLVEEEDRNYEASEEESVDEAIRSHKQYIPLLFFFLSQPNVYSSTQQFASTTHLSCFDFGIKMNDPKCGPISSTPTLQDFPVDLITTRSGNPDPATGIPPAFFTLKYTKEQGKSTTFHVEVSRPTKIYCSITKITSLLTLKNKIVESFPLPPKEDVDSIETESCSTFKRVKESLRGIDMIQFKTGQIILAFETDNNLEANLMVGKTKNRIFMCDRPEKIHNFSTLDSVTFSVTQNNVKRLLLNPWTVSLEVSAFLESWQNIDSNPQIHVAVDSDCMMLDVSPEQIVYLEKIIKELSEFLSYFASDAPKEPFYIDTFVQEKDQHYKDDLRAGAFQFIEAASCNEEELPLPYQVMFWNYKEISAMAWRYPQPRALTKVRVFPVPLEISIDSEPTRVTCSLQYWSDYHCSYIPYAQFNLSESEVCYLSLPKNEPQRAVAYIWRVVLITVDSNGKKASKNPISPRALAACMRIDSYFNKTIVPNLTVVLYVSKLEVSLISSFNKRTSVLLPLSLKQFSSDQAFPETHCFFKIGWDNLRLHMASWDMKMLFLDMNCVTKCSVLDYAFLTEQILFEQFSSKLEINLAKKLSCNFVSNQVQVILGPTTAHTLTVNSQLWNQNLKSFDNEEIEFVVFTRYVVCNDTNINLRFGQVSTDEDILLPSRCFHLYCWRSQKYKHKLKVAFEERGWLWSKPFRIDEEGTQLIPISLENNLNVIITVKSLSTTQKQIVIGGQFVIANMLLEHFEFKIVPESKDDKEMKKAPVHVLGGKTITPSMFIDYKANYYFRLRFFGLESAWTGDIPLKEHTKGAQPWLVKVPLQERGQFLSIWCRIVVQDCQKGKRILAMLWPLFMVKSNLPITSNVHIETPTLNVRLDSTVKGKGELQQLYCPGTIDHSHQLTFKLHDGTSISDPYIPLNYSLVDQQKFFKKADKENVDKILDSLRDFDVSKWPYFGEDLENIDWIVDEQPQASIQVRYQNVCPYSSALSVELLPWCLMINTFGCPISLLMNGTELCKIPQYGIVAPPKTIFILGLILEAGGRIRHLYNYQHLIGVKHFTCQEFQERYLQKVAMISITSTISNEIRLLKVSSTHVFSNYMMNQIQVVCFAIPEGDKRFNMPPNLEKLSFSVAPQLDKTNSGISIIRWYALDPDSFDTNTNYAFYMSFCFQYEFGWSCPVRVDDNISRRSLSVRSSETRSIPLVLTSQERKGQIFLSLYHDDCPQTLIENKSSVTLCCGQAVTDNNGSVASESQHFNWVTKVQRDTSVYYTMPFVSEKFPELPQTCFSEKIVFAVEPDEPNSLEWSSAISIISDSEQFIKIPRYGDVKLIVKSTSYTTLLSVESVSEVEISAIDIRGRLSRHEMESVLGRNPSSDNHRSKFEIIAI</sequence>
<name>A0A482V848_ASBVE</name>
<accession>A0A482V848</accession>
<protein>
    <submittedName>
        <fullName evidence="1">Vacuolar protein sorting-associated protein 13B</fullName>
    </submittedName>
</protein>
<proteinExistence type="predicted"/>
<dbReference type="OrthoDB" id="445152at2759"/>
<dbReference type="STRING" id="1661398.A0A482V848"/>
<dbReference type="PANTHER" id="PTHR12517">
    <property type="entry name" value="VACUOLAR PROTEIN SORTING-ASSOCIATED PROTEIN 13B"/>
    <property type="match status" value="1"/>
</dbReference>
<reference evidence="1 2" key="1">
    <citation type="submission" date="2017-03" db="EMBL/GenBank/DDBJ databases">
        <title>Genome of the blue death feigning beetle - Asbolus verrucosus.</title>
        <authorList>
            <person name="Rider S.D."/>
        </authorList>
    </citation>
    <scope>NUCLEOTIDE SEQUENCE [LARGE SCALE GENOMIC DNA]</scope>
    <source>
        <strain evidence="1">Butters</strain>
        <tissue evidence="1">Head and leg muscle</tissue>
    </source>
</reference>
<dbReference type="EMBL" id="QDEB01128696">
    <property type="protein sequence ID" value="RZB39379.1"/>
    <property type="molecule type" value="Genomic_DNA"/>
</dbReference>
<dbReference type="PANTHER" id="PTHR12517:SF0">
    <property type="entry name" value="INTERMEMBRANE LIPID TRANSFER PROTEIN VPS13B"/>
    <property type="match status" value="1"/>
</dbReference>
<evidence type="ECO:0000313" key="1">
    <source>
        <dbReference type="EMBL" id="RZB39379.1"/>
    </source>
</evidence>
<dbReference type="Proteomes" id="UP000292052">
    <property type="component" value="Unassembled WGS sequence"/>
</dbReference>
<keyword evidence="2" id="KW-1185">Reference proteome</keyword>
<dbReference type="InterPro" id="IPR039782">
    <property type="entry name" value="VPS13B"/>
</dbReference>
<comment type="caution">
    <text evidence="1">The sequence shown here is derived from an EMBL/GenBank/DDBJ whole genome shotgun (WGS) entry which is preliminary data.</text>
</comment>